<name>A0A8D8WSE6_9HEMI</name>
<evidence type="ECO:0000313" key="1">
    <source>
        <dbReference type="EMBL" id="CAG6668735.1"/>
    </source>
</evidence>
<accession>A0A8D8WSE6</accession>
<proteinExistence type="predicted"/>
<sequence>MPLPHTHEYLYIHFYPGSCVSATSSLRKYRFSLSFLTNPLFQKQLMLGVIFPFLKVFCVPFGSYHMPNSIWCSLIFYGSNFLEEEEEKPIMSSKEPFIRPVGQDSHNYV</sequence>
<reference evidence="1" key="1">
    <citation type="submission" date="2021-05" db="EMBL/GenBank/DDBJ databases">
        <authorList>
            <person name="Alioto T."/>
            <person name="Alioto T."/>
            <person name="Gomez Garrido J."/>
        </authorList>
    </citation>
    <scope>NUCLEOTIDE SEQUENCE</scope>
</reference>
<dbReference type="EMBL" id="HBUF01219464">
    <property type="protein sequence ID" value="CAG6668735.1"/>
    <property type="molecule type" value="Transcribed_RNA"/>
</dbReference>
<dbReference type="AlphaFoldDB" id="A0A8D8WSE6"/>
<protein>
    <submittedName>
        <fullName evidence="1">Uncharacterized protein</fullName>
    </submittedName>
</protein>
<dbReference type="EMBL" id="HBUF01219462">
    <property type="protein sequence ID" value="CAG6668733.1"/>
    <property type="molecule type" value="Transcribed_RNA"/>
</dbReference>
<organism evidence="1">
    <name type="scientific">Cacopsylla melanoneura</name>
    <dbReference type="NCBI Taxonomy" id="428564"/>
    <lineage>
        <taxon>Eukaryota</taxon>
        <taxon>Metazoa</taxon>
        <taxon>Ecdysozoa</taxon>
        <taxon>Arthropoda</taxon>
        <taxon>Hexapoda</taxon>
        <taxon>Insecta</taxon>
        <taxon>Pterygota</taxon>
        <taxon>Neoptera</taxon>
        <taxon>Paraneoptera</taxon>
        <taxon>Hemiptera</taxon>
        <taxon>Sternorrhyncha</taxon>
        <taxon>Psylloidea</taxon>
        <taxon>Psyllidae</taxon>
        <taxon>Psyllinae</taxon>
        <taxon>Cacopsylla</taxon>
    </lineage>
</organism>
<dbReference type="EMBL" id="HBUF01219463">
    <property type="protein sequence ID" value="CAG6668734.1"/>
    <property type="molecule type" value="Transcribed_RNA"/>
</dbReference>